<organism evidence="2 3">
    <name type="scientific">Arachis hypogaea</name>
    <name type="common">Peanut</name>
    <dbReference type="NCBI Taxonomy" id="3818"/>
    <lineage>
        <taxon>Eukaryota</taxon>
        <taxon>Viridiplantae</taxon>
        <taxon>Streptophyta</taxon>
        <taxon>Embryophyta</taxon>
        <taxon>Tracheophyta</taxon>
        <taxon>Spermatophyta</taxon>
        <taxon>Magnoliopsida</taxon>
        <taxon>eudicotyledons</taxon>
        <taxon>Gunneridae</taxon>
        <taxon>Pentapetalae</taxon>
        <taxon>rosids</taxon>
        <taxon>fabids</taxon>
        <taxon>Fabales</taxon>
        <taxon>Fabaceae</taxon>
        <taxon>Papilionoideae</taxon>
        <taxon>50 kb inversion clade</taxon>
        <taxon>dalbergioids sensu lato</taxon>
        <taxon>Dalbergieae</taxon>
        <taxon>Pterocarpus clade</taxon>
        <taxon>Arachis</taxon>
    </lineage>
</organism>
<proteinExistence type="predicted"/>
<dbReference type="Proteomes" id="UP000289738">
    <property type="component" value="Chromosome B03"/>
</dbReference>
<protein>
    <submittedName>
        <fullName evidence="2">Uncharacterized protein</fullName>
    </submittedName>
</protein>
<evidence type="ECO:0000313" key="2">
    <source>
        <dbReference type="EMBL" id="RYR22770.1"/>
    </source>
</evidence>
<feature type="region of interest" description="Disordered" evidence="1">
    <location>
        <begin position="140"/>
        <end position="164"/>
    </location>
</feature>
<accession>A0A445A8K6</accession>
<dbReference type="GO" id="GO:0035514">
    <property type="term" value="F:DNA demethylase activity"/>
    <property type="evidence" value="ECO:0007669"/>
    <property type="project" value="InterPro"/>
</dbReference>
<keyword evidence="3" id="KW-1185">Reference proteome</keyword>
<evidence type="ECO:0000313" key="3">
    <source>
        <dbReference type="Proteomes" id="UP000289738"/>
    </source>
</evidence>
<dbReference type="AlphaFoldDB" id="A0A445A8K6"/>
<feature type="region of interest" description="Disordered" evidence="1">
    <location>
        <begin position="1"/>
        <end position="79"/>
    </location>
</feature>
<dbReference type="PANTHER" id="PTHR46213">
    <property type="entry name" value="TRANSCRIPTIONAL ACTIVATOR DEMETER"/>
    <property type="match status" value="1"/>
</dbReference>
<feature type="compositionally biased region" description="Basic and acidic residues" evidence="1">
    <location>
        <begin position="23"/>
        <end position="51"/>
    </location>
</feature>
<dbReference type="GO" id="GO:0141166">
    <property type="term" value="P:chromosomal 5-methylcytosine DNA demethylation pathway"/>
    <property type="evidence" value="ECO:0007669"/>
    <property type="project" value="InterPro"/>
</dbReference>
<feature type="compositionally biased region" description="Polar residues" evidence="1">
    <location>
        <begin position="148"/>
        <end position="163"/>
    </location>
</feature>
<evidence type="ECO:0000256" key="1">
    <source>
        <dbReference type="SAM" id="MobiDB-lite"/>
    </source>
</evidence>
<reference evidence="2 3" key="1">
    <citation type="submission" date="2019-01" db="EMBL/GenBank/DDBJ databases">
        <title>Sequencing of cultivated peanut Arachis hypogaea provides insights into genome evolution and oil improvement.</title>
        <authorList>
            <person name="Chen X."/>
        </authorList>
    </citation>
    <scope>NUCLEOTIDE SEQUENCE [LARGE SCALE GENOMIC DNA]</scope>
    <source>
        <strain evidence="3">cv. Fuhuasheng</strain>
        <tissue evidence="2">Leaves</tissue>
    </source>
</reference>
<dbReference type="PANTHER" id="PTHR46213:SF13">
    <property type="entry name" value="DEMETER-LIKE PROTEIN 2-RELATED"/>
    <property type="match status" value="1"/>
</dbReference>
<feature type="compositionally biased region" description="Polar residues" evidence="1">
    <location>
        <begin position="1"/>
        <end position="12"/>
    </location>
</feature>
<feature type="compositionally biased region" description="Basic residues" evidence="1">
    <location>
        <begin position="13"/>
        <end position="22"/>
    </location>
</feature>
<name>A0A445A8K6_ARAHY</name>
<dbReference type="InterPro" id="IPR044811">
    <property type="entry name" value="DME/ROS1"/>
</dbReference>
<sequence>MDAIQVESTPQSKQKRRKHRPKVIVEGKPKRTRKPAEEKNVQLKENSTDKRKYVRRKGINKTPTTPAEQTIKDLTPESTKKSCKKTLFDGFAGTENATSDKDSEVGDSINVSIPCGIVTSMKEASKSSRGKGNQKIINLFEDNKNKRNQTTGNEESPNTSGSNIIEVHHNDLPLYRMKIETMSTSATTNLNEVEMTFSPQDARRLDYASNLESSEYDFDYDNFISRVRSCH</sequence>
<dbReference type="EMBL" id="SDMP01000013">
    <property type="protein sequence ID" value="RYR22770.1"/>
    <property type="molecule type" value="Genomic_DNA"/>
</dbReference>
<feature type="compositionally biased region" description="Basic and acidic residues" evidence="1">
    <location>
        <begin position="70"/>
        <end position="79"/>
    </location>
</feature>
<gene>
    <name evidence="2" type="ORF">Ahy_B03g068078</name>
</gene>
<dbReference type="GO" id="GO:0019104">
    <property type="term" value="F:DNA N-glycosylase activity"/>
    <property type="evidence" value="ECO:0007669"/>
    <property type="project" value="InterPro"/>
</dbReference>
<comment type="caution">
    <text evidence="2">The sequence shown here is derived from an EMBL/GenBank/DDBJ whole genome shotgun (WGS) entry which is preliminary data.</text>
</comment>